<dbReference type="InterPro" id="IPR025295">
    <property type="entry name" value="eCIS_core_dom"/>
</dbReference>
<feature type="region of interest" description="Disordered" evidence="1">
    <location>
        <begin position="119"/>
        <end position="201"/>
    </location>
</feature>
<feature type="compositionally biased region" description="Basic and acidic residues" evidence="1">
    <location>
        <begin position="140"/>
        <end position="152"/>
    </location>
</feature>
<dbReference type="EMBL" id="CP134500">
    <property type="protein sequence ID" value="WNF31373.1"/>
    <property type="molecule type" value="Genomic_DNA"/>
</dbReference>
<feature type="region of interest" description="Disordered" evidence="1">
    <location>
        <begin position="1"/>
        <end position="62"/>
    </location>
</feature>
<reference evidence="3 4" key="1">
    <citation type="submission" date="2023-09" db="EMBL/GenBank/DDBJ databases">
        <title>Genome completion map analysis of the actinomycetes C11-1.</title>
        <authorList>
            <person name="Qin P."/>
            <person name="Guan P."/>
        </authorList>
    </citation>
    <scope>NUCLEOTIDE SEQUENCE [LARGE SCALE GENOMIC DNA]</scope>
    <source>
        <strain evidence="3 4">C11-1</strain>
    </source>
</reference>
<proteinExistence type="predicted"/>
<name>A0ABY9W6K5_9ACTN</name>
<evidence type="ECO:0000313" key="4">
    <source>
        <dbReference type="Proteomes" id="UP001303236"/>
    </source>
</evidence>
<organism evidence="3 4">
    <name type="scientific">Streptomyces durocortorensis</name>
    <dbReference type="NCBI Taxonomy" id="2811104"/>
    <lineage>
        <taxon>Bacteria</taxon>
        <taxon>Bacillati</taxon>
        <taxon>Actinomycetota</taxon>
        <taxon>Actinomycetes</taxon>
        <taxon>Kitasatosporales</taxon>
        <taxon>Streptomycetaceae</taxon>
        <taxon>Streptomyces</taxon>
    </lineage>
</organism>
<gene>
    <name evidence="3" type="ORF">RI138_21820</name>
</gene>
<dbReference type="Pfam" id="PF13699">
    <property type="entry name" value="eCIS_core"/>
    <property type="match status" value="1"/>
</dbReference>
<dbReference type="Proteomes" id="UP001303236">
    <property type="component" value="Chromosome"/>
</dbReference>
<evidence type="ECO:0000259" key="2">
    <source>
        <dbReference type="Pfam" id="PF13699"/>
    </source>
</evidence>
<feature type="domain" description="eCIS core" evidence="2">
    <location>
        <begin position="53"/>
        <end position="124"/>
    </location>
</feature>
<feature type="compositionally biased region" description="Basic and acidic residues" evidence="1">
    <location>
        <begin position="42"/>
        <end position="62"/>
    </location>
</feature>
<feature type="compositionally biased region" description="Polar residues" evidence="1">
    <location>
        <begin position="128"/>
        <end position="139"/>
    </location>
</feature>
<keyword evidence="4" id="KW-1185">Reference proteome</keyword>
<sequence>MLREAGHPQAQGQGQDRGEEQHQHSAGCGHHGDRAAPVQRAAVHDVLRAPGRPLDDATRSDMESRLGADFSDVRVHTDAAAKATAADMGARAYTSGSHVVIGEGGGDRHTLAHELTHVIQQRRGPVSGTDQGNGVSVSDPSDRFEREAEANARRALSRPGGASRAPDRHEPASVQQAPALAGHEPASVQQAPAPARHEAAPARHEPVQHAPAPAHAAAIAVQRFHRPFAGDNAPADWAQTAREYIRSNYAGIVTQYTRVVLGMEAEAPVEQRAKMRVLRQMGEASQDNLPEILSRAVANGGAEVSDQEINTVVKYLNIMEEECATAAKVREDPDYANPLPGSVIGTEFTFTDDTLNGIAGGNPLRVDIGGLTGQADANARAAITYARNKMNAWTAHVQGTAPPNGFTMTVSDVTVKDQAGKRFTYSQGNNRWWWEITMDDACLETRTDPTSVSSMRDPHVRTIIKNHIFGGAQASGLRVDQSIAGGGGHISMDSASAFGGSVELFVQSMREWEDNWENWVAKFGADPRETDVVNAPWTGSLPQNHLPAVRDLLDRILADARSGRTHLPQAIGELQAHMVDLPLHANAPQHLREKVDAHPEDRLHYQAVNLEHMGEDTETAHRRIEFRDIQAQANYEQLLDDLQYIGFLLQGVRDNVRGEQGARLGERHRRK</sequence>
<evidence type="ECO:0000256" key="1">
    <source>
        <dbReference type="SAM" id="MobiDB-lite"/>
    </source>
</evidence>
<protein>
    <submittedName>
        <fullName evidence="3">DUF4157 domain-containing protein</fullName>
    </submittedName>
</protein>
<accession>A0ABY9W6K5</accession>
<evidence type="ECO:0000313" key="3">
    <source>
        <dbReference type="EMBL" id="WNF31373.1"/>
    </source>
</evidence>